<dbReference type="Gene3D" id="1.10.472.80">
    <property type="entry name" value="Ypt/Rab-GAP domain of gyp1p, domain 3"/>
    <property type="match status" value="1"/>
</dbReference>
<protein>
    <recommendedName>
        <fullName evidence="1">Rab-GAP TBC domain-containing protein</fullName>
    </recommendedName>
</protein>
<dbReference type="GO" id="GO:0006886">
    <property type="term" value="P:intracellular protein transport"/>
    <property type="evidence" value="ECO:0000318"/>
    <property type="project" value="GO_Central"/>
</dbReference>
<dbReference type="SUPFAM" id="SSF47923">
    <property type="entry name" value="Ypt/Rab-GAP domain of gyp1p"/>
    <property type="match status" value="2"/>
</dbReference>
<dbReference type="PANTHER" id="PTHR22957:SF27">
    <property type="entry name" value="TBC1 DOMAIN FAMILY MEMBER 13"/>
    <property type="match status" value="1"/>
</dbReference>
<evidence type="ECO:0000259" key="1">
    <source>
        <dbReference type="PROSITE" id="PS50086"/>
    </source>
</evidence>
<dbReference type="EMBL" id="DS113408">
    <property type="protein sequence ID" value="EAY07086.1"/>
    <property type="molecule type" value="Genomic_DNA"/>
</dbReference>
<dbReference type="eggNOG" id="KOG4567">
    <property type="taxonomic scope" value="Eukaryota"/>
</dbReference>
<reference evidence="2" key="1">
    <citation type="submission" date="2006-10" db="EMBL/GenBank/DDBJ databases">
        <authorList>
            <person name="Amadeo P."/>
            <person name="Zhao Q."/>
            <person name="Wortman J."/>
            <person name="Fraser-Liggett C."/>
            <person name="Carlton J."/>
        </authorList>
    </citation>
    <scope>NUCLEOTIDE SEQUENCE</scope>
    <source>
        <strain evidence="2">G3</strain>
    </source>
</reference>
<dbReference type="Pfam" id="PF00566">
    <property type="entry name" value="RabGAP-TBC"/>
    <property type="match status" value="1"/>
</dbReference>
<dbReference type="FunCoup" id="A2EJU8">
    <property type="interactions" value="76"/>
</dbReference>
<dbReference type="InterPro" id="IPR000195">
    <property type="entry name" value="Rab-GAP-TBC_dom"/>
</dbReference>
<dbReference type="GO" id="GO:0005737">
    <property type="term" value="C:cytoplasm"/>
    <property type="evidence" value="ECO:0000318"/>
    <property type="project" value="GO_Central"/>
</dbReference>
<evidence type="ECO:0000313" key="3">
    <source>
        <dbReference type="Proteomes" id="UP000001542"/>
    </source>
</evidence>
<sequence>MNCKILPLALPNEEKKPIDKELIKNMLIHGIEENPPEDRAIAWLIMARIYPLNADEWNETRNKHFDVYRDFIKFFKMEDYHTKTFPNNDEITEFGTENDQLMALIHVDMIRTAHHIPFFPFPENSDEKTTDILVPFRPHLRRLERLLYIAASVNPTLLYAQGFNELICPIFFTLLSAIKLFDDDWDLVEALSFFMLQNLIQMTELNELFTTQDKSSIILHRMNLFMHLVEIHDPREAEIIKSFDIHPLSFAFPWLNILFSQFFMMPDLVIVWDTLFANFDNLLQFANYIGVGIIKMMADKISADDYIMTMTTLKKTTLTCVPDILRYAVHYLQEDNTPKKKDSFFKSMIHKMDSKLDSVLQKFK</sequence>
<dbReference type="GO" id="GO:0005096">
    <property type="term" value="F:GTPase activator activity"/>
    <property type="evidence" value="ECO:0000318"/>
    <property type="project" value="GO_Central"/>
</dbReference>
<evidence type="ECO:0000313" key="2">
    <source>
        <dbReference type="EMBL" id="EAY07086.1"/>
    </source>
</evidence>
<dbReference type="Gene3D" id="1.10.8.270">
    <property type="entry name" value="putative rabgap domain of human tbc1 domain family member 14 like domains"/>
    <property type="match status" value="1"/>
</dbReference>
<dbReference type="AlphaFoldDB" id="A2EJU8"/>
<dbReference type="Proteomes" id="UP000001542">
    <property type="component" value="Unassembled WGS sequence"/>
</dbReference>
<gene>
    <name evidence="2" type="ORF">TVAG_140600</name>
</gene>
<dbReference type="PANTHER" id="PTHR22957">
    <property type="entry name" value="TBC1 DOMAIN FAMILY MEMBER GTPASE-ACTIVATING PROTEIN"/>
    <property type="match status" value="1"/>
</dbReference>
<reference evidence="2" key="2">
    <citation type="journal article" date="2007" name="Science">
        <title>Draft genome sequence of the sexually transmitted pathogen Trichomonas vaginalis.</title>
        <authorList>
            <person name="Carlton J.M."/>
            <person name="Hirt R.P."/>
            <person name="Silva J.C."/>
            <person name="Delcher A.L."/>
            <person name="Schatz M."/>
            <person name="Zhao Q."/>
            <person name="Wortman J.R."/>
            <person name="Bidwell S.L."/>
            <person name="Alsmark U.C.M."/>
            <person name="Besteiro S."/>
            <person name="Sicheritz-Ponten T."/>
            <person name="Noel C.J."/>
            <person name="Dacks J.B."/>
            <person name="Foster P.G."/>
            <person name="Simillion C."/>
            <person name="Van de Peer Y."/>
            <person name="Miranda-Saavedra D."/>
            <person name="Barton G.J."/>
            <person name="Westrop G.D."/>
            <person name="Mueller S."/>
            <person name="Dessi D."/>
            <person name="Fiori P.L."/>
            <person name="Ren Q."/>
            <person name="Paulsen I."/>
            <person name="Zhang H."/>
            <person name="Bastida-Corcuera F.D."/>
            <person name="Simoes-Barbosa A."/>
            <person name="Brown M.T."/>
            <person name="Hayes R.D."/>
            <person name="Mukherjee M."/>
            <person name="Okumura C.Y."/>
            <person name="Schneider R."/>
            <person name="Smith A.J."/>
            <person name="Vanacova S."/>
            <person name="Villalvazo M."/>
            <person name="Haas B.J."/>
            <person name="Pertea M."/>
            <person name="Feldblyum T.V."/>
            <person name="Utterback T.R."/>
            <person name="Shu C.L."/>
            <person name="Osoegawa K."/>
            <person name="de Jong P.J."/>
            <person name="Hrdy I."/>
            <person name="Horvathova L."/>
            <person name="Zubacova Z."/>
            <person name="Dolezal P."/>
            <person name="Malik S.B."/>
            <person name="Logsdon J.M. Jr."/>
            <person name="Henze K."/>
            <person name="Gupta A."/>
            <person name="Wang C.C."/>
            <person name="Dunne R.L."/>
            <person name="Upcroft J.A."/>
            <person name="Upcroft P."/>
            <person name="White O."/>
            <person name="Salzberg S.L."/>
            <person name="Tang P."/>
            <person name="Chiu C.-H."/>
            <person name="Lee Y.-S."/>
            <person name="Embley T.M."/>
            <person name="Coombs G.H."/>
            <person name="Mottram J.C."/>
            <person name="Tachezy J."/>
            <person name="Fraser-Liggett C.M."/>
            <person name="Johnson P.J."/>
        </authorList>
    </citation>
    <scope>NUCLEOTIDE SEQUENCE [LARGE SCALE GENOMIC DNA]</scope>
    <source>
        <strain evidence="2">G3</strain>
    </source>
</reference>
<organism evidence="2 3">
    <name type="scientific">Trichomonas vaginalis (strain ATCC PRA-98 / G3)</name>
    <dbReference type="NCBI Taxonomy" id="412133"/>
    <lineage>
        <taxon>Eukaryota</taxon>
        <taxon>Metamonada</taxon>
        <taxon>Parabasalia</taxon>
        <taxon>Trichomonadida</taxon>
        <taxon>Trichomonadidae</taxon>
        <taxon>Trichomonas</taxon>
    </lineage>
</organism>
<dbReference type="VEuPathDB" id="TrichDB:TVAGG3_0409280"/>
<dbReference type="STRING" id="5722.A2EJU8"/>
<proteinExistence type="predicted"/>
<dbReference type="PROSITE" id="PS50086">
    <property type="entry name" value="TBC_RABGAP"/>
    <property type="match status" value="1"/>
</dbReference>
<dbReference type="FunFam" id="1.10.472.80:FF:000048">
    <property type="entry name" value="TBC domain containing protein"/>
    <property type="match status" value="1"/>
</dbReference>
<dbReference type="SMR" id="A2EJU8"/>
<dbReference type="SMART" id="SM00164">
    <property type="entry name" value="TBC"/>
    <property type="match status" value="1"/>
</dbReference>
<feature type="domain" description="Rab-GAP TBC" evidence="1">
    <location>
        <begin position="33"/>
        <end position="279"/>
    </location>
</feature>
<dbReference type="InParanoid" id="A2EJU8"/>
<dbReference type="RefSeq" id="XP_001319309.1">
    <property type="nucleotide sequence ID" value="XM_001319274.1"/>
</dbReference>
<accession>A2EJU8</accession>
<keyword evidence="3" id="KW-1185">Reference proteome</keyword>
<dbReference type="VEuPathDB" id="TrichDB:TVAG_140600"/>
<name>A2EJU8_TRIV3</name>
<dbReference type="KEGG" id="tva:4764972"/>
<dbReference type="OrthoDB" id="10263206at2759"/>
<dbReference type="InterPro" id="IPR035969">
    <property type="entry name" value="Rab-GAP_TBC_sf"/>
</dbReference>